<dbReference type="EMBL" id="LILB01000005">
    <property type="protein sequence ID" value="KOO50174.1"/>
    <property type="molecule type" value="Genomic_DNA"/>
</dbReference>
<feature type="transmembrane region" description="Helical" evidence="1">
    <location>
        <begin position="28"/>
        <end position="45"/>
    </location>
</feature>
<evidence type="ECO:0008006" key="4">
    <source>
        <dbReference type="Google" id="ProtNLM"/>
    </source>
</evidence>
<gene>
    <name evidence="2" type="ORF">AMD00_16445</name>
</gene>
<keyword evidence="1" id="KW-0472">Membrane</keyword>
<dbReference type="Proteomes" id="UP000036867">
    <property type="component" value="Unassembled WGS sequence"/>
</dbReference>
<reference evidence="3" key="1">
    <citation type="submission" date="2015-08" db="EMBL/GenBank/DDBJ databases">
        <title>Fjat-10028 dsm 16317.</title>
        <authorList>
            <person name="Liu B."/>
            <person name="Wang J."/>
            <person name="Zhu Y."/>
            <person name="Liu G."/>
            <person name="Chen Q."/>
            <person name="Chen Z."/>
            <person name="Lan J."/>
            <person name="Che J."/>
            <person name="Ge C."/>
            <person name="Shi H."/>
            <person name="Pan Z."/>
            <person name="Liu X."/>
        </authorList>
    </citation>
    <scope>NUCLEOTIDE SEQUENCE [LARGE SCALE GENOMIC DNA]</scope>
    <source>
        <strain evidence="3">DSM 16317</strain>
    </source>
</reference>
<sequence length="98" mass="11177">MNQEQRQINFITVFKDSLIKIVFHKKSIFALILLIFTLFTIYLGYEGAEDHFNAHSGYPPISTDLKAIYSMSGVLVYTVVLYLLIAFVRALKIAKNTS</sequence>
<evidence type="ECO:0000313" key="2">
    <source>
        <dbReference type="EMBL" id="KOO50174.1"/>
    </source>
</evidence>
<proteinExistence type="predicted"/>
<dbReference type="AlphaFoldDB" id="A0A0M0LGJ4"/>
<organism evidence="2 3">
    <name type="scientific">Viridibacillus arvi</name>
    <dbReference type="NCBI Taxonomy" id="263475"/>
    <lineage>
        <taxon>Bacteria</taxon>
        <taxon>Bacillati</taxon>
        <taxon>Bacillota</taxon>
        <taxon>Bacilli</taxon>
        <taxon>Bacillales</taxon>
        <taxon>Caryophanaceae</taxon>
        <taxon>Viridibacillus</taxon>
    </lineage>
</organism>
<keyword evidence="3" id="KW-1185">Reference proteome</keyword>
<evidence type="ECO:0000256" key="1">
    <source>
        <dbReference type="SAM" id="Phobius"/>
    </source>
</evidence>
<name>A0A0M0LGJ4_9BACL</name>
<keyword evidence="1" id="KW-0812">Transmembrane</keyword>
<feature type="transmembrane region" description="Helical" evidence="1">
    <location>
        <begin position="65"/>
        <end position="88"/>
    </location>
</feature>
<keyword evidence="1" id="KW-1133">Transmembrane helix</keyword>
<protein>
    <recommendedName>
        <fullName evidence="4">ABC transporter permease</fullName>
    </recommendedName>
</protein>
<accession>A0A0M0LGJ4</accession>
<evidence type="ECO:0000313" key="3">
    <source>
        <dbReference type="Proteomes" id="UP000036867"/>
    </source>
</evidence>
<comment type="caution">
    <text evidence="2">The sequence shown here is derived from an EMBL/GenBank/DDBJ whole genome shotgun (WGS) entry which is preliminary data.</text>
</comment>